<gene>
    <name evidence="1" type="ORF">Ahu01nite_050870</name>
</gene>
<sequence>MGCTLAEGSRGAQAGGMDMIVVLGDGRAGALESQVWWPKDVLFQHGEPTATPCDSPHVGVWVDERARVVQELRPDGRYDETRNGRKHAYRGNFWIAGDSVVYHDDLDFWAYGKVVEGVLVHADFRFRRV</sequence>
<dbReference type="InterPro" id="IPR020955">
    <property type="entry name" value="Uncharacterised_Atu4866"/>
</dbReference>
<dbReference type="Pfam" id="PF11512">
    <property type="entry name" value="Atu4866"/>
    <property type="match status" value="1"/>
</dbReference>
<reference evidence="1 2" key="1">
    <citation type="submission" date="2021-01" db="EMBL/GenBank/DDBJ databases">
        <title>Whole genome shotgun sequence of Actinoplanes humidus NBRC 14915.</title>
        <authorList>
            <person name="Komaki H."/>
            <person name="Tamura T."/>
        </authorList>
    </citation>
    <scope>NUCLEOTIDE SEQUENCE [LARGE SCALE GENOMIC DNA]</scope>
    <source>
        <strain evidence="1 2">NBRC 14915</strain>
    </source>
</reference>
<accession>A0ABQ3ZTP9</accession>
<dbReference type="Gene3D" id="2.40.128.290">
    <property type="entry name" value="Uncharacterised protein Atu4866, PF11512"/>
    <property type="match status" value="1"/>
</dbReference>
<name>A0ABQ3ZTP9_9ACTN</name>
<proteinExistence type="predicted"/>
<comment type="caution">
    <text evidence="1">The sequence shown here is derived from an EMBL/GenBank/DDBJ whole genome shotgun (WGS) entry which is preliminary data.</text>
</comment>
<organism evidence="1 2">
    <name type="scientific">Winogradskya humida</name>
    <dbReference type="NCBI Taxonomy" id="113566"/>
    <lineage>
        <taxon>Bacteria</taxon>
        <taxon>Bacillati</taxon>
        <taxon>Actinomycetota</taxon>
        <taxon>Actinomycetes</taxon>
        <taxon>Micromonosporales</taxon>
        <taxon>Micromonosporaceae</taxon>
        <taxon>Winogradskya</taxon>
    </lineage>
</organism>
<evidence type="ECO:0000313" key="2">
    <source>
        <dbReference type="Proteomes" id="UP000603200"/>
    </source>
</evidence>
<evidence type="ECO:0008006" key="3">
    <source>
        <dbReference type="Google" id="ProtNLM"/>
    </source>
</evidence>
<protein>
    <recommendedName>
        <fullName evidence="3">Protein Atu4866</fullName>
    </recommendedName>
</protein>
<evidence type="ECO:0000313" key="1">
    <source>
        <dbReference type="EMBL" id="GIE21985.1"/>
    </source>
</evidence>
<dbReference type="Proteomes" id="UP000603200">
    <property type="component" value="Unassembled WGS sequence"/>
</dbReference>
<keyword evidence="2" id="KW-1185">Reference proteome</keyword>
<dbReference type="InterPro" id="IPR038646">
    <property type="entry name" value="Atu4866-like_sf"/>
</dbReference>
<dbReference type="EMBL" id="BOMN01000064">
    <property type="protein sequence ID" value="GIE21985.1"/>
    <property type="molecule type" value="Genomic_DNA"/>
</dbReference>